<dbReference type="EMBL" id="NWUF01000023">
    <property type="protein sequence ID" value="PCE40754.1"/>
    <property type="molecule type" value="Genomic_DNA"/>
</dbReference>
<dbReference type="KEGG" id="rdi:CMV14_09625"/>
<evidence type="ECO:0008006" key="4">
    <source>
        <dbReference type="Google" id="ProtNLM"/>
    </source>
</evidence>
<dbReference type="RefSeq" id="WP_066967114.1">
    <property type="nucleotide sequence ID" value="NZ_CP023449.1"/>
</dbReference>
<dbReference type="Proteomes" id="UP000218934">
    <property type="component" value="Unassembled WGS sequence"/>
</dbReference>
<dbReference type="OrthoDB" id="7428387at2"/>
<evidence type="ECO:0000313" key="2">
    <source>
        <dbReference type="EMBL" id="PCE40754.1"/>
    </source>
</evidence>
<name>A0A2A4FST6_9SPHN</name>
<keyword evidence="3" id="KW-1185">Reference proteome</keyword>
<reference evidence="2 3" key="1">
    <citation type="submission" date="2017-09" db="EMBL/GenBank/DDBJ databases">
        <title>The Catabolism of 3,6-Dichlorosalicylic acid is Initiated by the Cytochrome P450 Monooxygenase DsmABC in Rhizorhabdus dicambivorans Ndbn-20.</title>
        <authorList>
            <person name="Na L."/>
        </authorList>
    </citation>
    <scope>NUCLEOTIDE SEQUENCE [LARGE SCALE GENOMIC DNA]</scope>
    <source>
        <strain evidence="2 3">Ndbn-20m</strain>
    </source>
</reference>
<feature type="signal peptide" evidence="1">
    <location>
        <begin position="1"/>
        <end position="21"/>
    </location>
</feature>
<organism evidence="2 3">
    <name type="scientific">Rhizorhabdus dicambivorans</name>
    <dbReference type="NCBI Taxonomy" id="1850238"/>
    <lineage>
        <taxon>Bacteria</taxon>
        <taxon>Pseudomonadati</taxon>
        <taxon>Pseudomonadota</taxon>
        <taxon>Alphaproteobacteria</taxon>
        <taxon>Sphingomonadales</taxon>
        <taxon>Sphingomonadaceae</taxon>
        <taxon>Rhizorhabdus</taxon>
    </lineage>
</organism>
<keyword evidence="1" id="KW-0732">Signal</keyword>
<evidence type="ECO:0000256" key="1">
    <source>
        <dbReference type="SAM" id="SignalP"/>
    </source>
</evidence>
<evidence type="ECO:0000313" key="3">
    <source>
        <dbReference type="Proteomes" id="UP000218934"/>
    </source>
</evidence>
<accession>A0A2A4FST6</accession>
<gene>
    <name evidence="2" type="ORF">COO09_18735</name>
</gene>
<dbReference type="AlphaFoldDB" id="A0A2A4FST6"/>
<proteinExistence type="predicted"/>
<comment type="caution">
    <text evidence="2">The sequence shown here is derived from an EMBL/GenBank/DDBJ whole genome shotgun (WGS) entry which is preliminary data.</text>
</comment>
<sequence>MKARILFLAAIAAMTGVPAQAGIALETKIFRTEATKLASGATTERLVPAQRAVPGDPMVYVLAYRNTGTQPVADIMLDSPVPPSMIYRGAGAGAEPEVSIDGSRFGRLADLSITGPGGVRRPARLSDVVHVRWRVVAPVQPGAGGEVSFHAALR</sequence>
<feature type="chain" id="PRO_5013331412" description="DUF11 domain-containing protein" evidence="1">
    <location>
        <begin position="22"/>
        <end position="154"/>
    </location>
</feature>
<protein>
    <recommendedName>
        <fullName evidence="4">DUF11 domain-containing protein</fullName>
    </recommendedName>
</protein>